<dbReference type="InterPro" id="IPR011009">
    <property type="entry name" value="Kinase-like_dom_sf"/>
</dbReference>
<dbReference type="Pfam" id="PF13671">
    <property type="entry name" value="AAA_33"/>
    <property type="match status" value="1"/>
</dbReference>
<sequence>MEKHRQLVKHMLKPCFFGSSNPAAELIETHASWIFLSGDYAYKMKKPVNFGFLDFSSPAKRHFFCTEELRLNRRVAPELYLAVIPVGGSINQPRLNREPALAYLVKMRRFPQENQLDRMLAAGTLDVAVFIGFAEKIAHVHSLAPQADRHKRFGTPESIIEPVRQNFAQIKSSRPDNVSLQSISTIEEWSESTFVTHQPVLLRRREEGFIRECHGDMHLANMAWFQGRPLLFDCIEFNENLRWIDTINDIAFLVMDLDARGQHLYAWAFLNTYLRHTGDYAGLKVLHFYQTYRAMVRAKVLGLRLGQPNMSDRERRTDLEQLDNYLTLAENYTQPTTPRLIITHGLSGSGKTTFVNELAPHIGAICIHSDLERKRLYHLEATQSGNSGRGKGIYSTTANNKTYDHLNQLATIIIDSGFSVIVDATFIRHADRRQIAQLATSRQYPLNILDFQLHEGVLRRRIKQRLKQGGSLSDADEKVLACQLTSAEPLTAAEQDISIVIDEQTDVKSVGKQVEGGLNC</sequence>
<accession>A0A8J6R5V9</accession>
<evidence type="ECO:0000313" key="2">
    <source>
        <dbReference type="Proteomes" id="UP000632828"/>
    </source>
</evidence>
<dbReference type="Proteomes" id="UP000632828">
    <property type="component" value="Unassembled WGS sequence"/>
</dbReference>
<comment type="caution">
    <text evidence="1">The sequence shown here is derived from an EMBL/GenBank/DDBJ whole genome shotgun (WGS) entry which is preliminary data.</text>
</comment>
<organism evidence="1 2">
    <name type="scientific">Pelovirga terrestris</name>
    <dbReference type="NCBI Taxonomy" id="2771352"/>
    <lineage>
        <taxon>Bacteria</taxon>
        <taxon>Pseudomonadati</taxon>
        <taxon>Thermodesulfobacteriota</taxon>
        <taxon>Desulfuromonadia</taxon>
        <taxon>Geobacterales</taxon>
        <taxon>Geobacteraceae</taxon>
        <taxon>Pelovirga</taxon>
    </lineage>
</organism>
<gene>
    <name evidence="1" type="ORF">ICT70_08490</name>
</gene>
<name>A0A8J6R5V9_9BACT</name>
<dbReference type="PANTHER" id="PTHR43883">
    <property type="entry name" value="SLR0207 PROTEIN"/>
    <property type="match status" value="1"/>
</dbReference>
<dbReference type="AlphaFoldDB" id="A0A8J6R5V9"/>
<dbReference type="SUPFAM" id="SSF56112">
    <property type="entry name" value="Protein kinase-like (PK-like)"/>
    <property type="match status" value="1"/>
</dbReference>
<reference evidence="1" key="1">
    <citation type="submission" date="2020-09" db="EMBL/GenBank/DDBJ databases">
        <title>Pelobacter alkaliphilus sp. nov., a novel anaerobic arsenate-reducing bacterium from terrestrial mud volcano.</title>
        <authorList>
            <person name="Khomyakova M.A."/>
            <person name="Merkel A.Y."/>
            <person name="Slobodkin A.I."/>
        </authorList>
    </citation>
    <scope>NUCLEOTIDE SEQUENCE</scope>
    <source>
        <strain evidence="1">M08fum</strain>
    </source>
</reference>
<dbReference type="Gene3D" id="3.40.50.300">
    <property type="entry name" value="P-loop containing nucleotide triphosphate hydrolases"/>
    <property type="match status" value="1"/>
</dbReference>
<dbReference type="EMBL" id="JACWUN010000008">
    <property type="protein sequence ID" value="MBD1400704.1"/>
    <property type="molecule type" value="Genomic_DNA"/>
</dbReference>
<dbReference type="RefSeq" id="WP_191155515.1">
    <property type="nucleotide sequence ID" value="NZ_JACWUN010000008.1"/>
</dbReference>
<keyword evidence="2" id="KW-1185">Reference proteome</keyword>
<proteinExistence type="predicted"/>
<dbReference type="SUPFAM" id="SSF52540">
    <property type="entry name" value="P-loop containing nucleoside triphosphate hydrolases"/>
    <property type="match status" value="1"/>
</dbReference>
<protein>
    <submittedName>
        <fullName evidence="1">AAA family ATPase</fullName>
    </submittedName>
</protein>
<dbReference type="InterPro" id="IPR027417">
    <property type="entry name" value="P-loop_NTPase"/>
</dbReference>
<evidence type="ECO:0000313" key="1">
    <source>
        <dbReference type="EMBL" id="MBD1400704.1"/>
    </source>
</evidence>
<dbReference type="PANTHER" id="PTHR43883:SF1">
    <property type="entry name" value="GLUCONOKINASE"/>
    <property type="match status" value="1"/>
</dbReference>
<dbReference type="InterPro" id="IPR052732">
    <property type="entry name" value="Cell-binding_unc_protein"/>
</dbReference>